<dbReference type="GO" id="GO:0004553">
    <property type="term" value="F:hydrolase activity, hydrolyzing O-glycosyl compounds"/>
    <property type="evidence" value="ECO:0007669"/>
    <property type="project" value="InterPro"/>
</dbReference>
<dbReference type="InterPro" id="IPR008969">
    <property type="entry name" value="CarboxyPept-like_regulatory"/>
</dbReference>
<evidence type="ECO:0000256" key="1">
    <source>
        <dbReference type="SAM" id="SignalP"/>
    </source>
</evidence>
<comment type="caution">
    <text evidence="2">The sequence shown here is derived from an EMBL/GenBank/DDBJ whole genome shotgun (WGS) entry which is preliminary data.</text>
</comment>
<dbReference type="Proteomes" id="UP000029868">
    <property type="component" value="Unassembled WGS sequence"/>
</dbReference>
<gene>
    <name evidence="2" type="ORF">GAB14E_4626</name>
</gene>
<dbReference type="AlphaFoldDB" id="A0A099K7P3"/>
<name>A0A099K7P3_COLPS</name>
<dbReference type="Gene3D" id="1.10.1330.10">
    <property type="entry name" value="Dockerin domain"/>
    <property type="match status" value="1"/>
</dbReference>
<protein>
    <recommendedName>
        <fullName evidence="4">Dockerin domain-containing protein</fullName>
    </recommendedName>
</protein>
<reference evidence="2 3" key="1">
    <citation type="submission" date="2014-08" db="EMBL/GenBank/DDBJ databases">
        <title>Genomic and Phenotypic Diversity of Colwellia psychrerythraea strains from Disparate Marine Basins.</title>
        <authorList>
            <person name="Techtmann S.M."/>
            <person name="Stelling S.C."/>
            <person name="Utturkar S.M."/>
            <person name="Alshibli N."/>
            <person name="Harris A."/>
            <person name="Brown S.D."/>
            <person name="Hazen T.C."/>
        </authorList>
    </citation>
    <scope>NUCLEOTIDE SEQUENCE [LARGE SCALE GENOMIC DNA]</scope>
    <source>
        <strain evidence="2 3">GAB14E</strain>
    </source>
</reference>
<dbReference type="PATRIC" id="fig|28229.3.peg.4610"/>
<dbReference type="InterPro" id="IPR018247">
    <property type="entry name" value="EF_Hand_1_Ca_BS"/>
</dbReference>
<evidence type="ECO:0000313" key="3">
    <source>
        <dbReference type="Proteomes" id="UP000029868"/>
    </source>
</evidence>
<dbReference type="PROSITE" id="PS00018">
    <property type="entry name" value="EF_HAND_1"/>
    <property type="match status" value="1"/>
</dbReference>
<dbReference type="SUPFAM" id="SSF63446">
    <property type="entry name" value="Type I dockerin domain"/>
    <property type="match status" value="1"/>
</dbReference>
<dbReference type="RefSeq" id="WP_033084533.1">
    <property type="nucleotide sequence ID" value="NZ_JQEC01000074.1"/>
</dbReference>
<dbReference type="OrthoDB" id="6197493at2"/>
<dbReference type="InterPro" id="IPR036439">
    <property type="entry name" value="Dockerin_dom_sf"/>
</dbReference>
<dbReference type="Pfam" id="PF00404">
    <property type="entry name" value="Dockerin_1"/>
    <property type="match status" value="1"/>
</dbReference>
<sequence length="1076" mass="117579">MITLQKVMLFLLVFFTCLASVAEEVTPVNEAIIGDLDNDGDVDFTDLRTMSLMIRRGEVLPPSYDLNQDGVIDSRDARELRFLCSYLYCKAAPAASLFYPGYAENRPLLNTEAFIVKLTPLIDRIDLVEFNLNNTSWHQGSFIEGSYQHNFGLLSIGTHELQIRVNGSNHYKSSDGSPIFIINVESPEDYPDTVKPQIQLNNTGPIEVEDSFYIVSGVAEDPVQPYSGIKSIIIESDRYPEAQFTGSFDSSNGAFAIEVPLKALANAIKVTAQDNSGNEAYVELVINRDPAPSLMNILPNNGSVTTNSNTTISGEIFSILPVNELTFWMDEWQLTPTTTDTPNVYAFSIPGVALEHGLNTFNLTVKSSSNKQDQFVLNIHYTVENADEIAAPTITLNSPSDGALLNQESFRVSAFIQSSAGPLTVMFNGNVVVEATSGKTQYNLNELVSFNDIESVIAATIVATDSLNKSSTQNITYYRDISEPIITLESPLSLSETNLISGSPYLMKGTISDDNLASVLFNNEPVTLQPTGIDNTYAFSVSIPVASQTTLPVTISAYDQSGNHRRVEYLLHNNETASLVPLMPAQDTAYITKGDPISVQVVARMDGILGNETASIQFLSDNNLSTPVNMDISGTLASGTIRLPAIAAQMKIIISLHGQNGELITQSEIDVNVTSFIDVAVEVVRVEPINNSDFIEPNAPIEIYFNKEIDLSLLSVQVLETLHGKTYINEDDLGTDYLSSEGYKLVDIHRNNMLVPGETELNPGSTGVAFYANKMFGFNAEVYVDVIYDGNEVSRSFFSVRELPTLINGAVADQFGQPLAGVEVEIPELNRKTKTDGDGGFAFGYQETGEQVIPSGQYTLAINQNFTTPNLGMINTQISVQRNYGNNLERLTLQELDRNIAFQSISSGQVNNLVGGDLILDLTQAKVLFDKGRTDGAAHLQFLPFEHIGVRMWPGAVPLWIYSSQPKGVTVEGDISLTLSIPKLSGSHNYLNPESYPYVVLVGYNANQQVIEPIGVGRVENNKVISVGTVNLTSLDFIGYAQVHQNLAESLISYAEGDVTIQQLKAQLQAVLKEEG</sequence>
<evidence type="ECO:0000313" key="2">
    <source>
        <dbReference type="EMBL" id="KGJ86799.1"/>
    </source>
</evidence>
<feature type="signal peptide" evidence="1">
    <location>
        <begin position="1"/>
        <end position="22"/>
    </location>
</feature>
<feature type="chain" id="PRO_5001956514" description="Dockerin domain-containing protein" evidence="1">
    <location>
        <begin position="23"/>
        <end position="1076"/>
    </location>
</feature>
<evidence type="ECO:0008006" key="4">
    <source>
        <dbReference type="Google" id="ProtNLM"/>
    </source>
</evidence>
<keyword evidence="1" id="KW-0732">Signal</keyword>
<dbReference type="Gene3D" id="2.60.40.1120">
    <property type="entry name" value="Carboxypeptidase-like, regulatory domain"/>
    <property type="match status" value="1"/>
</dbReference>
<organism evidence="2 3">
    <name type="scientific">Colwellia psychrerythraea</name>
    <name type="common">Vibrio psychroerythus</name>
    <dbReference type="NCBI Taxonomy" id="28229"/>
    <lineage>
        <taxon>Bacteria</taxon>
        <taxon>Pseudomonadati</taxon>
        <taxon>Pseudomonadota</taxon>
        <taxon>Gammaproteobacteria</taxon>
        <taxon>Alteromonadales</taxon>
        <taxon>Colwelliaceae</taxon>
        <taxon>Colwellia</taxon>
    </lineage>
</organism>
<dbReference type="EMBL" id="JQEC01000074">
    <property type="protein sequence ID" value="KGJ86799.1"/>
    <property type="molecule type" value="Genomic_DNA"/>
</dbReference>
<accession>A0A099K7P3</accession>
<dbReference type="GO" id="GO:0000272">
    <property type="term" value="P:polysaccharide catabolic process"/>
    <property type="evidence" value="ECO:0007669"/>
    <property type="project" value="InterPro"/>
</dbReference>
<proteinExistence type="predicted"/>
<dbReference type="SUPFAM" id="SSF49464">
    <property type="entry name" value="Carboxypeptidase regulatory domain-like"/>
    <property type="match status" value="1"/>
</dbReference>
<dbReference type="InterPro" id="IPR002105">
    <property type="entry name" value="Dockerin_1_rpt"/>
</dbReference>